<evidence type="ECO:0000313" key="2">
    <source>
        <dbReference type="EMBL" id="AVM02030.1"/>
    </source>
</evidence>
<accession>A0A2S0KK29</accession>
<feature type="domain" description="DUF1707" evidence="1">
    <location>
        <begin position="9"/>
        <end position="61"/>
    </location>
</feature>
<gene>
    <name evidence="2" type="ORF">C6V83_05125</name>
</gene>
<proteinExistence type="predicted"/>
<name>A0A2S0KK29_9ACTN</name>
<dbReference type="Proteomes" id="UP000239814">
    <property type="component" value="Chromosome"/>
</dbReference>
<dbReference type="Pfam" id="PF08044">
    <property type="entry name" value="DUF1707"/>
    <property type="match status" value="1"/>
</dbReference>
<dbReference type="AlphaFoldDB" id="A0A2S0KK29"/>
<dbReference type="KEGG" id="git:C6V83_05125"/>
<organism evidence="2 3">
    <name type="scientific">Gordonia iterans</name>
    <dbReference type="NCBI Taxonomy" id="1004901"/>
    <lineage>
        <taxon>Bacteria</taxon>
        <taxon>Bacillati</taxon>
        <taxon>Actinomycetota</taxon>
        <taxon>Actinomycetes</taxon>
        <taxon>Mycobacteriales</taxon>
        <taxon>Gordoniaceae</taxon>
        <taxon>Gordonia</taxon>
    </lineage>
</organism>
<reference evidence="2 3" key="1">
    <citation type="submission" date="2018-03" db="EMBL/GenBank/DDBJ databases">
        <title>Characteristics and genome of n-alkane degrading marine bacteria Gordonia iterans isolated from crude oil contaminated in Tae-an, South Korea.</title>
        <authorList>
            <person name="Lee S.-S."/>
            <person name="Kim H."/>
        </authorList>
    </citation>
    <scope>NUCLEOTIDE SEQUENCE [LARGE SCALE GENOMIC DNA]</scope>
    <source>
        <strain evidence="2 3">Co17</strain>
    </source>
</reference>
<keyword evidence="3" id="KW-1185">Reference proteome</keyword>
<dbReference type="InterPro" id="IPR012551">
    <property type="entry name" value="DUF1707_SHOCT-like"/>
</dbReference>
<dbReference type="PANTHER" id="PTHR40763">
    <property type="entry name" value="MEMBRANE PROTEIN-RELATED"/>
    <property type="match status" value="1"/>
</dbReference>
<protein>
    <recommendedName>
        <fullName evidence="1">DUF1707 domain-containing protein</fullName>
    </recommendedName>
</protein>
<evidence type="ECO:0000259" key="1">
    <source>
        <dbReference type="Pfam" id="PF08044"/>
    </source>
</evidence>
<dbReference type="PANTHER" id="PTHR40763:SF4">
    <property type="entry name" value="DUF1707 DOMAIN-CONTAINING PROTEIN"/>
    <property type="match status" value="1"/>
</dbReference>
<dbReference type="EMBL" id="CP027433">
    <property type="protein sequence ID" value="AVM02030.1"/>
    <property type="molecule type" value="Genomic_DNA"/>
</dbReference>
<sequence>MGNEQRAAIRASNADREEAHAFLSAAMSVGALTPEEYTDRAGTALAAVTLADLDTLCADLPMDRLTAAVAEVTPNQTRISRSGASPVTRAVAIMSGSEISGGAVVGSRLTAFSLMGGVDIDLREVEFTAPVLEITATAIMGGVDIVVPSDVTVEVHGSGIMGGFSGKAAGPGRPGAPRIVIRGFALMGGVETRRKERGEHSGPRRPN</sequence>
<evidence type="ECO:0000313" key="3">
    <source>
        <dbReference type="Proteomes" id="UP000239814"/>
    </source>
</evidence>